<dbReference type="RefSeq" id="WP_184882373.1">
    <property type="nucleotide sequence ID" value="NZ_BOOV01000033.1"/>
</dbReference>
<dbReference type="Proteomes" id="UP000542210">
    <property type="component" value="Unassembled WGS sequence"/>
</dbReference>
<comment type="caution">
    <text evidence="1">The sequence shown here is derived from an EMBL/GenBank/DDBJ whole genome shotgun (WGS) entry which is preliminary data.</text>
</comment>
<dbReference type="AlphaFoldDB" id="A0A7W7GD12"/>
<evidence type="ECO:0000313" key="1">
    <source>
        <dbReference type="EMBL" id="MBB4702536.1"/>
    </source>
</evidence>
<organism evidence="1 2">
    <name type="scientific">Sphaerisporangium siamense</name>
    <dbReference type="NCBI Taxonomy" id="795645"/>
    <lineage>
        <taxon>Bacteria</taxon>
        <taxon>Bacillati</taxon>
        <taxon>Actinomycetota</taxon>
        <taxon>Actinomycetes</taxon>
        <taxon>Streptosporangiales</taxon>
        <taxon>Streptosporangiaceae</taxon>
        <taxon>Sphaerisporangium</taxon>
    </lineage>
</organism>
<gene>
    <name evidence="1" type="ORF">BJ982_004080</name>
</gene>
<dbReference type="EMBL" id="JACHND010000001">
    <property type="protein sequence ID" value="MBB4702536.1"/>
    <property type="molecule type" value="Genomic_DNA"/>
</dbReference>
<proteinExistence type="predicted"/>
<evidence type="ECO:0000313" key="2">
    <source>
        <dbReference type="Proteomes" id="UP000542210"/>
    </source>
</evidence>
<reference evidence="1 2" key="1">
    <citation type="submission" date="2020-08" db="EMBL/GenBank/DDBJ databases">
        <title>Sequencing the genomes of 1000 actinobacteria strains.</title>
        <authorList>
            <person name="Klenk H.-P."/>
        </authorList>
    </citation>
    <scope>NUCLEOTIDE SEQUENCE [LARGE SCALE GENOMIC DNA]</scope>
    <source>
        <strain evidence="1 2">DSM 45784</strain>
    </source>
</reference>
<protein>
    <submittedName>
        <fullName evidence="1">Uncharacterized protein</fullName>
    </submittedName>
</protein>
<name>A0A7W7GD12_9ACTN</name>
<sequence>MQPPHRDLIAGIVDRQLLDRTGWDMPHELITLLWDGENIAFGTVAVIDTTIHPSMYSDVMMKLAHEAISDQVERSEPPTLYGFMLAVEAHAVATPKDDAPAAEHAQFQRDRLGRTFHQRPDAVEIASIWCVDVHRRMWTAMRRRPAPQVIEREFFPDVATPTGRVPGGTFVAGLRAAATAVAVALYGAPPPTGFLGSAARTPGVDVTRSPS</sequence>
<keyword evidence="2" id="KW-1185">Reference proteome</keyword>
<accession>A0A7W7GD12</accession>